<protein>
    <submittedName>
        <fullName evidence="3">Uncharacterized protein</fullName>
    </submittedName>
</protein>
<accession>A0ABW0J5F8</accession>
<keyword evidence="2" id="KW-1133">Transmembrane helix</keyword>
<feature type="compositionally biased region" description="Low complexity" evidence="1">
    <location>
        <begin position="51"/>
        <end position="62"/>
    </location>
</feature>
<comment type="caution">
    <text evidence="3">The sequence shown here is derived from an EMBL/GenBank/DDBJ whole genome shotgun (WGS) entry which is preliminary data.</text>
</comment>
<keyword evidence="4" id="KW-1185">Reference proteome</keyword>
<organism evidence="3 4">
    <name type="scientific">Paraburkholderia denitrificans</name>
    <dbReference type="NCBI Taxonomy" id="694025"/>
    <lineage>
        <taxon>Bacteria</taxon>
        <taxon>Pseudomonadati</taxon>
        <taxon>Pseudomonadota</taxon>
        <taxon>Betaproteobacteria</taxon>
        <taxon>Burkholderiales</taxon>
        <taxon>Burkholderiaceae</taxon>
        <taxon>Paraburkholderia</taxon>
    </lineage>
</organism>
<gene>
    <name evidence="3" type="ORF">ACFPTO_05635</name>
</gene>
<evidence type="ECO:0000256" key="2">
    <source>
        <dbReference type="SAM" id="Phobius"/>
    </source>
</evidence>
<reference evidence="4" key="1">
    <citation type="journal article" date="2019" name="Int. J. Syst. Evol. Microbiol.">
        <title>The Global Catalogue of Microorganisms (GCM) 10K type strain sequencing project: providing services to taxonomists for standard genome sequencing and annotation.</title>
        <authorList>
            <consortium name="The Broad Institute Genomics Platform"/>
            <consortium name="The Broad Institute Genome Sequencing Center for Infectious Disease"/>
            <person name="Wu L."/>
            <person name="Ma J."/>
        </authorList>
    </citation>
    <scope>NUCLEOTIDE SEQUENCE [LARGE SCALE GENOMIC DNA]</scope>
    <source>
        <strain evidence="4">CCUG 56042</strain>
    </source>
</reference>
<dbReference type="Proteomes" id="UP001596103">
    <property type="component" value="Unassembled WGS sequence"/>
</dbReference>
<evidence type="ECO:0000256" key="1">
    <source>
        <dbReference type="SAM" id="MobiDB-lite"/>
    </source>
</evidence>
<evidence type="ECO:0000313" key="4">
    <source>
        <dbReference type="Proteomes" id="UP001596103"/>
    </source>
</evidence>
<evidence type="ECO:0000313" key="3">
    <source>
        <dbReference type="EMBL" id="MFC5428289.1"/>
    </source>
</evidence>
<proteinExistence type="predicted"/>
<keyword evidence="2" id="KW-0812">Transmembrane</keyword>
<sequence length="62" mass="6446">MNDPRKPSSAFGVVVFIVVVVVLVIGTVLFNAIRGKREHDEAFPPQTSGEAVSAAPASAPAK</sequence>
<dbReference type="EMBL" id="JBHSMP010000008">
    <property type="protein sequence ID" value="MFC5428289.1"/>
    <property type="molecule type" value="Genomic_DNA"/>
</dbReference>
<feature type="transmembrane region" description="Helical" evidence="2">
    <location>
        <begin position="12"/>
        <end position="33"/>
    </location>
</feature>
<keyword evidence="2" id="KW-0472">Membrane</keyword>
<dbReference type="RefSeq" id="WP_377710040.1">
    <property type="nucleotide sequence ID" value="NZ_JBHSMP010000008.1"/>
</dbReference>
<feature type="region of interest" description="Disordered" evidence="1">
    <location>
        <begin position="39"/>
        <end position="62"/>
    </location>
</feature>
<name>A0ABW0J5F8_9BURK</name>